<evidence type="ECO:0000256" key="3">
    <source>
        <dbReference type="ARBA" id="ARBA00022842"/>
    </source>
</evidence>
<accession>A0A172YBY3</accession>
<evidence type="ECO:0000256" key="1">
    <source>
        <dbReference type="ARBA" id="ARBA00001946"/>
    </source>
</evidence>
<protein>
    <recommendedName>
        <fullName evidence="6">Haloacid dehalogenase</fullName>
    </recommendedName>
</protein>
<dbReference type="InterPro" id="IPR036412">
    <property type="entry name" value="HAD-like_sf"/>
</dbReference>
<dbReference type="EMBL" id="CP015243">
    <property type="protein sequence ID" value="ANF56759.1"/>
    <property type="molecule type" value="Genomic_DNA"/>
</dbReference>
<dbReference type="PANTHER" id="PTHR46470:SF4">
    <property type="entry name" value="5-AMINO-6-(5-PHOSPHO-D-RIBITYLAMINO)URACIL PHOSPHATASE YIGB"/>
    <property type="match status" value="1"/>
</dbReference>
<evidence type="ECO:0000313" key="4">
    <source>
        <dbReference type="EMBL" id="ANF56759.1"/>
    </source>
</evidence>
<dbReference type="PANTHER" id="PTHR46470">
    <property type="entry name" value="N-ACYLNEURAMINATE-9-PHOSPHATASE"/>
    <property type="match status" value="1"/>
</dbReference>
<keyword evidence="5" id="KW-1185">Reference proteome</keyword>
<dbReference type="GO" id="GO:0016787">
    <property type="term" value="F:hydrolase activity"/>
    <property type="evidence" value="ECO:0007669"/>
    <property type="project" value="UniProtKB-KW"/>
</dbReference>
<dbReference type="SFLD" id="SFLDS00003">
    <property type="entry name" value="Haloacid_Dehalogenase"/>
    <property type="match status" value="1"/>
</dbReference>
<dbReference type="SUPFAM" id="SSF56784">
    <property type="entry name" value="HAD-like"/>
    <property type="match status" value="1"/>
</dbReference>
<dbReference type="InterPro" id="IPR051400">
    <property type="entry name" value="HAD-like_hydrolase"/>
</dbReference>
<evidence type="ECO:0000256" key="2">
    <source>
        <dbReference type="ARBA" id="ARBA00022801"/>
    </source>
</evidence>
<dbReference type="AlphaFoldDB" id="A0A172YBY3"/>
<dbReference type="NCBIfam" id="TIGR01549">
    <property type="entry name" value="HAD-SF-IA-v1"/>
    <property type="match status" value="1"/>
</dbReference>
<dbReference type="Pfam" id="PF00702">
    <property type="entry name" value="Hydrolase"/>
    <property type="match status" value="1"/>
</dbReference>
<proteinExistence type="predicted"/>
<dbReference type="Gene3D" id="3.40.50.1000">
    <property type="entry name" value="HAD superfamily/HAD-like"/>
    <property type="match status" value="1"/>
</dbReference>
<dbReference type="SFLD" id="SFLDG01129">
    <property type="entry name" value="C1.5:_HAD__Beta-PGM__Phosphata"/>
    <property type="match status" value="1"/>
</dbReference>
<comment type="cofactor">
    <cofactor evidence="1">
        <name>Mg(2+)</name>
        <dbReference type="ChEBI" id="CHEBI:18420"/>
    </cofactor>
</comment>
<dbReference type="Proteomes" id="UP000077875">
    <property type="component" value="Chromosome"/>
</dbReference>
<keyword evidence="3" id="KW-0460">Magnesium</keyword>
<keyword evidence="2" id="KW-0378">Hydrolase</keyword>
<organism evidence="4 5">
    <name type="scientific">Halotalea alkalilenta</name>
    <dbReference type="NCBI Taxonomy" id="376489"/>
    <lineage>
        <taxon>Bacteria</taxon>
        <taxon>Pseudomonadati</taxon>
        <taxon>Pseudomonadota</taxon>
        <taxon>Gammaproteobacteria</taxon>
        <taxon>Oceanospirillales</taxon>
        <taxon>Halomonadaceae</taxon>
        <taxon>Halotalea</taxon>
    </lineage>
</organism>
<evidence type="ECO:0000313" key="5">
    <source>
        <dbReference type="Proteomes" id="UP000077875"/>
    </source>
</evidence>
<name>A0A172YBY3_9GAMM</name>
<dbReference type="GO" id="GO:0009231">
    <property type="term" value="P:riboflavin biosynthetic process"/>
    <property type="evidence" value="ECO:0007669"/>
    <property type="project" value="TreeGrafter"/>
</dbReference>
<dbReference type="KEGG" id="haa:A5892_04155"/>
<dbReference type="STRING" id="376489.A5892_04155"/>
<gene>
    <name evidence="4" type="ORF">A5892_04155</name>
</gene>
<evidence type="ECO:0008006" key="6">
    <source>
        <dbReference type="Google" id="ProtNLM"/>
    </source>
</evidence>
<sequence length="233" mass="26885">MRLDALTFDIDDTLWDNGPVMAHLEAEHYRWLDERIQHADAFPLEEYAARRMAFAATLTDRRGDVTYVRREVLHRILLEHGIQEPDARALTEQAINYMLELRHRVEPYPEVDPLLEALAKRYRLAVITNGNVDVTRLPLARHFDVCFKAGEIGMPKPDERVFLHALEALGGIDPRHAIHVGDSWEHDIEPAARLGMQAVWIDIFDQPRPLPGNVHRVRHVRELPKVLERLEGA</sequence>
<dbReference type="Gene3D" id="1.20.120.1600">
    <property type="match status" value="1"/>
</dbReference>
<dbReference type="InterPro" id="IPR023214">
    <property type="entry name" value="HAD_sf"/>
</dbReference>
<dbReference type="InterPro" id="IPR006439">
    <property type="entry name" value="HAD-SF_hydro_IA"/>
</dbReference>
<dbReference type="NCBIfam" id="TIGR01509">
    <property type="entry name" value="HAD-SF-IA-v3"/>
    <property type="match status" value="1"/>
</dbReference>
<reference evidence="4 5" key="1">
    <citation type="submission" date="2016-04" db="EMBL/GenBank/DDBJ databases">
        <title>Complete Genome Sequence of Halotalea alkalilenta IHB B 13600.</title>
        <authorList>
            <person name="Swarnkar M.K."/>
            <person name="Sharma A."/>
            <person name="Kaushal K."/>
            <person name="Soni R."/>
            <person name="Rana S."/>
            <person name="Singh A.K."/>
            <person name="Gulati A."/>
        </authorList>
    </citation>
    <scope>NUCLEOTIDE SEQUENCE [LARGE SCALE GENOMIC DNA]</scope>
    <source>
        <strain evidence="4 5">IHB B 13600</strain>
    </source>
</reference>
<dbReference type="RefSeq" id="WP_064121730.1">
    <property type="nucleotide sequence ID" value="NZ_CP015243.1"/>
</dbReference>